<keyword evidence="1" id="KW-1133">Transmembrane helix</keyword>
<evidence type="ECO:0000313" key="3">
    <source>
        <dbReference type="Proteomes" id="UP000245207"/>
    </source>
</evidence>
<evidence type="ECO:0000313" key="2">
    <source>
        <dbReference type="EMBL" id="PWA75062.1"/>
    </source>
</evidence>
<keyword evidence="1" id="KW-0472">Membrane</keyword>
<dbReference type="Proteomes" id="UP000245207">
    <property type="component" value="Unassembled WGS sequence"/>
</dbReference>
<name>A0A2U1NNH9_ARTAN</name>
<proteinExistence type="predicted"/>
<sequence length="164" mass="18607">MLLELAYSAGSPFISDVMRLGFQREAEEERGWVSFLHGWCVHVADRLVYLNAIIQELEYCSGNMFAAQLLVALRSGDDVVFVDAIMYFKTIRDFGAQKLENLQLFWRRLKWSLPGVCSLLLGLAPCNILAISTLSKSVCLEMLLYVLTLLVPLLLYHVFIVCLI</sequence>
<keyword evidence="3" id="KW-1185">Reference proteome</keyword>
<protein>
    <submittedName>
        <fullName evidence="2">Uncharacterized protein</fullName>
    </submittedName>
</protein>
<evidence type="ECO:0000256" key="1">
    <source>
        <dbReference type="SAM" id="Phobius"/>
    </source>
</evidence>
<comment type="caution">
    <text evidence="2">The sequence shown here is derived from an EMBL/GenBank/DDBJ whole genome shotgun (WGS) entry which is preliminary data.</text>
</comment>
<reference evidence="2 3" key="1">
    <citation type="journal article" date="2018" name="Mol. Plant">
        <title>The genome of Artemisia annua provides insight into the evolution of Asteraceae family and artemisinin biosynthesis.</title>
        <authorList>
            <person name="Shen Q."/>
            <person name="Zhang L."/>
            <person name="Liao Z."/>
            <person name="Wang S."/>
            <person name="Yan T."/>
            <person name="Shi P."/>
            <person name="Liu M."/>
            <person name="Fu X."/>
            <person name="Pan Q."/>
            <person name="Wang Y."/>
            <person name="Lv Z."/>
            <person name="Lu X."/>
            <person name="Zhang F."/>
            <person name="Jiang W."/>
            <person name="Ma Y."/>
            <person name="Chen M."/>
            <person name="Hao X."/>
            <person name="Li L."/>
            <person name="Tang Y."/>
            <person name="Lv G."/>
            <person name="Zhou Y."/>
            <person name="Sun X."/>
            <person name="Brodelius P.E."/>
            <person name="Rose J.K.C."/>
            <person name="Tang K."/>
        </authorList>
    </citation>
    <scope>NUCLEOTIDE SEQUENCE [LARGE SCALE GENOMIC DNA]</scope>
    <source>
        <strain evidence="3">cv. Huhao1</strain>
        <tissue evidence="2">Leaf</tissue>
    </source>
</reference>
<feature type="transmembrane region" description="Helical" evidence="1">
    <location>
        <begin position="143"/>
        <end position="163"/>
    </location>
</feature>
<keyword evidence="1" id="KW-0812">Transmembrane</keyword>
<dbReference type="EMBL" id="PKPP01002465">
    <property type="protein sequence ID" value="PWA75062.1"/>
    <property type="molecule type" value="Genomic_DNA"/>
</dbReference>
<gene>
    <name evidence="2" type="ORF">CTI12_AA244110</name>
</gene>
<dbReference type="AlphaFoldDB" id="A0A2U1NNH9"/>
<accession>A0A2U1NNH9</accession>
<organism evidence="2 3">
    <name type="scientific">Artemisia annua</name>
    <name type="common">Sweet wormwood</name>
    <dbReference type="NCBI Taxonomy" id="35608"/>
    <lineage>
        <taxon>Eukaryota</taxon>
        <taxon>Viridiplantae</taxon>
        <taxon>Streptophyta</taxon>
        <taxon>Embryophyta</taxon>
        <taxon>Tracheophyta</taxon>
        <taxon>Spermatophyta</taxon>
        <taxon>Magnoliopsida</taxon>
        <taxon>eudicotyledons</taxon>
        <taxon>Gunneridae</taxon>
        <taxon>Pentapetalae</taxon>
        <taxon>asterids</taxon>
        <taxon>campanulids</taxon>
        <taxon>Asterales</taxon>
        <taxon>Asteraceae</taxon>
        <taxon>Asteroideae</taxon>
        <taxon>Anthemideae</taxon>
        <taxon>Artemisiinae</taxon>
        <taxon>Artemisia</taxon>
    </lineage>
</organism>
<feature type="transmembrane region" description="Helical" evidence="1">
    <location>
        <begin position="111"/>
        <end position="131"/>
    </location>
</feature>